<name>A0A6P1CY48_9NOCA</name>
<dbReference type="EMBL" id="JAAGUX010000009">
    <property type="protein sequence ID" value="NEW55504.1"/>
    <property type="molecule type" value="Genomic_DNA"/>
</dbReference>
<dbReference type="AlphaFoldDB" id="A0A6P1CY48"/>
<dbReference type="Proteomes" id="UP000468928">
    <property type="component" value="Unassembled WGS sequence"/>
</dbReference>
<feature type="transmembrane region" description="Helical" evidence="1">
    <location>
        <begin position="12"/>
        <end position="33"/>
    </location>
</feature>
<reference evidence="4 5" key="1">
    <citation type="submission" date="2020-01" db="EMBL/GenBank/DDBJ databases">
        <title>Genetics and antimicrobial susceptibilities of Nocardia species isolated from the soil; a comparison with species isolated from humans.</title>
        <authorList>
            <person name="Carrasco G."/>
            <person name="Monzon S."/>
            <person name="Sansegundo M."/>
            <person name="Garcia E."/>
            <person name="Garrido N."/>
            <person name="Medina M.J."/>
            <person name="Villalon P."/>
            <person name="Ramirez-Arocha A.C."/>
            <person name="Jimenez P."/>
            <person name="Cuesta I."/>
            <person name="Valdezate S."/>
        </authorList>
    </citation>
    <scope>NUCLEOTIDE SEQUENCE [LARGE SCALE GENOMIC DNA]</scope>
    <source>
        <strain evidence="2 4">CNM20110639</strain>
        <strain evidence="3 5">CNM20110649</strain>
    </source>
</reference>
<proteinExistence type="predicted"/>
<gene>
    <name evidence="2" type="ORF">GV789_00965</name>
    <name evidence="3" type="ORF">GV794_07535</name>
</gene>
<comment type="caution">
    <text evidence="2">The sequence shown here is derived from an EMBL/GenBank/DDBJ whole genome shotgun (WGS) entry which is preliminary data.</text>
</comment>
<evidence type="ECO:0000256" key="1">
    <source>
        <dbReference type="SAM" id="Phobius"/>
    </source>
</evidence>
<evidence type="ECO:0000313" key="2">
    <source>
        <dbReference type="EMBL" id="NEW43036.1"/>
    </source>
</evidence>
<evidence type="ECO:0000313" key="5">
    <source>
        <dbReference type="Proteomes" id="UP000470876"/>
    </source>
</evidence>
<feature type="transmembrane region" description="Helical" evidence="1">
    <location>
        <begin position="39"/>
        <end position="58"/>
    </location>
</feature>
<protein>
    <submittedName>
        <fullName evidence="2">Uncharacterized protein</fullName>
    </submittedName>
</protein>
<keyword evidence="1" id="KW-0812">Transmembrane</keyword>
<organism evidence="2 4">
    <name type="scientific">Nocardia cyriacigeorgica</name>
    <dbReference type="NCBI Taxonomy" id="135487"/>
    <lineage>
        <taxon>Bacteria</taxon>
        <taxon>Bacillati</taxon>
        <taxon>Actinomycetota</taxon>
        <taxon>Actinomycetes</taxon>
        <taxon>Mycobacteriales</taxon>
        <taxon>Nocardiaceae</taxon>
        <taxon>Nocardia</taxon>
    </lineage>
</organism>
<accession>A0A6P1CY48</accession>
<dbReference type="NCBIfam" id="NF037996">
    <property type="entry name" value="B-4DMT"/>
    <property type="match status" value="1"/>
</dbReference>
<dbReference type="Proteomes" id="UP000470876">
    <property type="component" value="Unassembled WGS sequence"/>
</dbReference>
<feature type="transmembrane region" description="Helical" evidence="1">
    <location>
        <begin position="118"/>
        <end position="136"/>
    </location>
</feature>
<keyword evidence="5" id="KW-1185">Reference proteome</keyword>
<keyword evidence="1" id="KW-1133">Transmembrane helix</keyword>
<dbReference type="InterPro" id="IPR047958">
    <property type="entry name" value="B-4DMT-like"/>
</dbReference>
<evidence type="ECO:0000313" key="4">
    <source>
        <dbReference type="Proteomes" id="UP000468928"/>
    </source>
</evidence>
<sequence length="160" mass="16421">MVFGMTAWVLRATVLGALVVALRVLLGFGMVNWPTQGAWMRLLCLVVIIGAVAGWGFLDGRRDRAAHSEGEGSSDLTILWLKAAVAGGLGSGLVSSILDMVPNVDLGDNGLLFEMTAGASFIVLLIFIPALAGIAIGRRAAGRKNGAAPAGSHQPIAAAS</sequence>
<keyword evidence="1" id="KW-0472">Membrane</keyword>
<dbReference type="EMBL" id="JAAGUZ010000002">
    <property type="protein sequence ID" value="NEW43036.1"/>
    <property type="molecule type" value="Genomic_DNA"/>
</dbReference>
<evidence type="ECO:0000313" key="3">
    <source>
        <dbReference type="EMBL" id="NEW55504.1"/>
    </source>
</evidence>
<feature type="transmembrane region" description="Helical" evidence="1">
    <location>
        <begin position="79"/>
        <end position="98"/>
    </location>
</feature>